<dbReference type="Pfam" id="PF04994">
    <property type="entry name" value="TfoX_C"/>
    <property type="match status" value="1"/>
</dbReference>
<dbReference type="PANTHER" id="PTHR36121">
    <property type="entry name" value="PROTEIN SXY"/>
    <property type="match status" value="1"/>
</dbReference>
<dbReference type="Gene3D" id="1.10.150.20">
    <property type="entry name" value="5' to 3' exonuclease, C-terminal subdomain"/>
    <property type="match status" value="1"/>
</dbReference>
<evidence type="ECO:0000313" key="3">
    <source>
        <dbReference type="Proteomes" id="UP000561045"/>
    </source>
</evidence>
<gene>
    <name evidence="2" type="ORF">GGR36_001931</name>
</gene>
<sequence length="97" mass="10639">MTDDTPIDSLRNLGPRSRQMLAAVGVHSRADLASRGAVEVWDAVRRAGLPASLNLLWALVGALEGRDWREVARTDRLDLLTRIEALAEARKHLGEGD</sequence>
<dbReference type="InterPro" id="IPR047525">
    <property type="entry name" value="TfoX-like"/>
</dbReference>
<reference evidence="2 3" key="1">
    <citation type="submission" date="2020-08" db="EMBL/GenBank/DDBJ databases">
        <title>Genomic Encyclopedia of Type Strains, Phase IV (KMG-IV): sequencing the most valuable type-strain genomes for metagenomic binning, comparative biology and taxonomic classification.</title>
        <authorList>
            <person name="Goeker M."/>
        </authorList>
    </citation>
    <scope>NUCLEOTIDE SEQUENCE [LARGE SCALE GENOMIC DNA]</scope>
    <source>
        <strain evidence="2 3">DSM 106739</strain>
    </source>
</reference>
<dbReference type="PANTHER" id="PTHR36121:SF1">
    <property type="entry name" value="PROTEIN SXY"/>
    <property type="match status" value="1"/>
</dbReference>
<dbReference type="EMBL" id="JACIET010000001">
    <property type="protein sequence ID" value="MBB4012623.1"/>
    <property type="molecule type" value="Genomic_DNA"/>
</dbReference>
<keyword evidence="3" id="KW-1185">Reference proteome</keyword>
<accession>A0A840BJ14</accession>
<evidence type="ECO:0000259" key="1">
    <source>
        <dbReference type="Pfam" id="PF04994"/>
    </source>
</evidence>
<organism evidence="2 3">
    <name type="scientific">Niveibacterium umoris</name>
    <dbReference type="NCBI Taxonomy" id="1193620"/>
    <lineage>
        <taxon>Bacteria</taxon>
        <taxon>Pseudomonadati</taxon>
        <taxon>Pseudomonadota</taxon>
        <taxon>Betaproteobacteria</taxon>
        <taxon>Rhodocyclales</taxon>
        <taxon>Rhodocyclaceae</taxon>
        <taxon>Niveibacterium</taxon>
    </lineage>
</organism>
<dbReference type="InterPro" id="IPR007077">
    <property type="entry name" value="TfoX_C"/>
</dbReference>
<feature type="domain" description="TfoX C-terminal" evidence="1">
    <location>
        <begin position="7"/>
        <end position="81"/>
    </location>
</feature>
<name>A0A840BJ14_9RHOO</name>
<dbReference type="Proteomes" id="UP000561045">
    <property type="component" value="Unassembled WGS sequence"/>
</dbReference>
<comment type="caution">
    <text evidence="2">The sequence shown here is derived from an EMBL/GenBank/DDBJ whole genome shotgun (WGS) entry which is preliminary data.</text>
</comment>
<proteinExistence type="predicted"/>
<evidence type="ECO:0000313" key="2">
    <source>
        <dbReference type="EMBL" id="MBB4012623.1"/>
    </source>
</evidence>
<dbReference type="RefSeq" id="WP_183634410.1">
    <property type="nucleotide sequence ID" value="NZ_BAABLE010000011.1"/>
</dbReference>
<protein>
    <submittedName>
        <fullName evidence="2">DNA transformation protein</fullName>
    </submittedName>
</protein>
<dbReference type="AlphaFoldDB" id="A0A840BJ14"/>